<dbReference type="Proteomes" id="UP000615446">
    <property type="component" value="Unassembled WGS sequence"/>
</dbReference>
<protein>
    <submittedName>
        <fullName evidence="1">Uncharacterized protein</fullName>
    </submittedName>
</protein>
<comment type="caution">
    <text evidence="1">The sequence shown here is derived from an EMBL/GenBank/DDBJ whole genome shotgun (WGS) entry which is preliminary data.</text>
</comment>
<dbReference type="OrthoDB" id="2336911at2759"/>
<dbReference type="STRING" id="94130.A0A2Z6QJK2"/>
<dbReference type="Proteomes" id="UP000247702">
    <property type="component" value="Unassembled WGS sequence"/>
</dbReference>
<gene>
    <name evidence="2" type="ORF">RCL2_002108800</name>
    <name evidence="1" type="ORF">RclHR1_17180001</name>
</gene>
<dbReference type="AlphaFoldDB" id="A0A2Z6QJK2"/>
<reference evidence="1 3" key="1">
    <citation type="submission" date="2017-11" db="EMBL/GenBank/DDBJ databases">
        <title>The genome of Rhizophagus clarus HR1 reveals common genetic basis of auxotrophy among arbuscular mycorrhizal fungi.</title>
        <authorList>
            <person name="Kobayashi Y."/>
        </authorList>
    </citation>
    <scope>NUCLEOTIDE SEQUENCE [LARGE SCALE GENOMIC DNA]</scope>
    <source>
        <strain evidence="1 3">HR1</strain>
    </source>
</reference>
<accession>A0A2Z6QJK2</accession>
<proteinExistence type="predicted"/>
<organism evidence="1 3">
    <name type="scientific">Rhizophagus clarus</name>
    <dbReference type="NCBI Taxonomy" id="94130"/>
    <lineage>
        <taxon>Eukaryota</taxon>
        <taxon>Fungi</taxon>
        <taxon>Fungi incertae sedis</taxon>
        <taxon>Mucoromycota</taxon>
        <taxon>Glomeromycotina</taxon>
        <taxon>Glomeromycetes</taxon>
        <taxon>Glomerales</taxon>
        <taxon>Glomeraceae</taxon>
        <taxon>Rhizophagus</taxon>
    </lineage>
</organism>
<evidence type="ECO:0000313" key="1">
    <source>
        <dbReference type="EMBL" id="GBB90273.1"/>
    </source>
</evidence>
<dbReference type="EMBL" id="BLAL01000234">
    <property type="protein sequence ID" value="GES94352.1"/>
    <property type="molecule type" value="Genomic_DNA"/>
</dbReference>
<name>A0A2Z6QJK2_9GLOM</name>
<dbReference type="EMBL" id="BEXD01000800">
    <property type="protein sequence ID" value="GBB90273.1"/>
    <property type="molecule type" value="Genomic_DNA"/>
</dbReference>
<sequence length="73" mass="8635">MKNDIQEYLSAVLTIGPQTVYGLLSKKYPAIYIHQKNLYNAIQEIRRSERLYEKDDTHNMLQELYDLQKENSG</sequence>
<keyword evidence="3" id="KW-1185">Reference proteome</keyword>
<evidence type="ECO:0000313" key="2">
    <source>
        <dbReference type="EMBL" id="GES94352.1"/>
    </source>
</evidence>
<evidence type="ECO:0000313" key="3">
    <source>
        <dbReference type="Proteomes" id="UP000247702"/>
    </source>
</evidence>
<reference evidence="2" key="2">
    <citation type="submission" date="2019-10" db="EMBL/GenBank/DDBJ databases">
        <title>Conservation and host-specific expression of non-tandemly repeated heterogenous ribosome RNA gene in arbuscular mycorrhizal fungi.</title>
        <authorList>
            <person name="Maeda T."/>
            <person name="Kobayashi Y."/>
            <person name="Nakagawa T."/>
            <person name="Ezawa T."/>
            <person name="Yamaguchi K."/>
            <person name="Bino T."/>
            <person name="Nishimoto Y."/>
            <person name="Shigenobu S."/>
            <person name="Kawaguchi M."/>
        </authorList>
    </citation>
    <scope>NUCLEOTIDE SEQUENCE</scope>
    <source>
        <strain evidence="2">HR1</strain>
    </source>
</reference>